<dbReference type="AlphaFoldDB" id="A0A4U9V9A1"/>
<proteinExistence type="predicted"/>
<evidence type="ECO:0000313" key="1">
    <source>
        <dbReference type="EMBL" id="VTR42347.1"/>
    </source>
</evidence>
<reference evidence="1" key="1">
    <citation type="submission" date="2019-05" db="EMBL/GenBank/DDBJ databases">
        <authorList>
            <consortium name="Pathogen Informatics"/>
        </authorList>
    </citation>
    <scope>NUCLEOTIDE SEQUENCE [LARGE SCALE GENOMIC DNA]</scope>
    <source>
        <strain evidence="1">NCTC12965</strain>
    </source>
</reference>
<organism evidence="1">
    <name type="scientific">Serratia fonticola</name>
    <dbReference type="NCBI Taxonomy" id="47917"/>
    <lineage>
        <taxon>Bacteria</taxon>
        <taxon>Pseudomonadati</taxon>
        <taxon>Pseudomonadota</taxon>
        <taxon>Gammaproteobacteria</taxon>
        <taxon>Enterobacterales</taxon>
        <taxon>Yersiniaceae</taxon>
        <taxon>Serratia</taxon>
    </lineage>
</organism>
<dbReference type="Pfam" id="PF13195">
    <property type="entry name" value="DUF4011"/>
    <property type="match status" value="1"/>
</dbReference>
<protein>
    <submittedName>
        <fullName evidence="1">Uncharacterized protein</fullName>
    </submittedName>
</protein>
<sequence>MCVMSALEDIYKLLVVEAKTFTFLHGKTGKDDDSQESEEVNDDIETFLYPFKEDDTPKAQHLDTKLQTRLTAKGLQKRLLDLYHDSRTLEEEQGVNILYLALGTLKWIDPANKENIRYAPLILIPVTLERGNVGERFKLRARNEEIIATFP</sequence>
<dbReference type="InterPro" id="IPR025103">
    <property type="entry name" value="DUF4011"/>
</dbReference>
<dbReference type="EMBL" id="CABEEZ010000105">
    <property type="protein sequence ID" value="VTR42347.1"/>
    <property type="molecule type" value="Genomic_DNA"/>
</dbReference>
<gene>
    <name evidence="1" type="ORF">NCTC12965_04806</name>
</gene>
<accession>A0A4U9V9A1</accession>
<name>A0A4U9V9A1_SERFO</name>